<evidence type="ECO:0000313" key="2">
    <source>
        <dbReference type="Proteomes" id="UP000243359"/>
    </source>
</evidence>
<evidence type="ECO:0000313" key="1">
    <source>
        <dbReference type="EMBL" id="SDR75846.1"/>
    </source>
</evidence>
<dbReference type="AlphaFoldDB" id="A0A1H1LMX4"/>
<dbReference type="RefSeq" id="WP_090347222.1">
    <property type="nucleotide sequence ID" value="NZ_LT629751.1"/>
</dbReference>
<proteinExistence type="predicted"/>
<dbReference type="EMBL" id="LT629751">
    <property type="protein sequence ID" value="SDR75846.1"/>
    <property type="molecule type" value="Genomic_DNA"/>
</dbReference>
<gene>
    <name evidence="1" type="ORF">SAMN05216221_0227</name>
</gene>
<dbReference type="Proteomes" id="UP000243359">
    <property type="component" value="Chromosome I"/>
</dbReference>
<keyword evidence="2" id="KW-1185">Reference proteome</keyword>
<reference evidence="2" key="1">
    <citation type="submission" date="2016-10" db="EMBL/GenBank/DDBJ databases">
        <authorList>
            <person name="Varghese N."/>
            <person name="Submissions S."/>
        </authorList>
    </citation>
    <scope>NUCLEOTIDE SEQUENCE [LARGE SCALE GENOMIC DNA]</scope>
    <source>
        <strain evidence="2">KCTC 32247</strain>
    </source>
</reference>
<protein>
    <submittedName>
        <fullName evidence="1">Uncharacterized protein</fullName>
    </submittedName>
</protein>
<sequence>MKIPQTCLLLVATAVALPGCAGRGGEPRQILDVPLRATQHNAGEIARASLTGEDGRTGIVIFVGGVPDGTSRPVHLYTYLYPGRCERLGPAPAWELNRIVLASRVGFAQAGWRLNKWLEVPLAQLRSGGYSLVVRASPADGGYDLFCGEID</sequence>
<name>A0A1H1LMX4_9PSED</name>
<organism evidence="1 2">
    <name type="scientific">Pseudomonas oryzae</name>
    <dbReference type="NCBI Taxonomy" id="1392877"/>
    <lineage>
        <taxon>Bacteria</taxon>
        <taxon>Pseudomonadati</taxon>
        <taxon>Pseudomonadota</taxon>
        <taxon>Gammaproteobacteria</taxon>
        <taxon>Pseudomonadales</taxon>
        <taxon>Pseudomonadaceae</taxon>
        <taxon>Pseudomonas</taxon>
    </lineage>
</organism>
<dbReference type="STRING" id="1392877.SAMN05216221_0227"/>
<dbReference type="OrthoDB" id="9133049at2"/>
<accession>A0A1H1LMX4</accession>